<name>A0A482TE04_9EURY</name>
<comment type="similarity">
    <text evidence="3">Belongs to the CheD family.</text>
</comment>
<dbReference type="Gene3D" id="3.30.1330.200">
    <property type="match status" value="1"/>
</dbReference>
<evidence type="ECO:0000313" key="4">
    <source>
        <dbReference type="EMBL" id="RYJ13448.1"/>
    </source>
</evidence>
<dbReference type="InterPro" id="IPR005659">
    <property type="entry name" value="Chemorcpt_Glu_NH3ase_CheD"/>
</dbReference>
<dbReference type="SUPFAM" id="SSF64438">
    <property type="entry name" value="CNF1/YfiH-like putative cysteine hydrolases"/>
    <property type="match status" value="1"/>
</dbReference>
<comment type="caution">
    <text evidence="4">The sequence shown here is derived from an EMBL/GenBank/DDBJ whole genome shotgun (WGS) entry which is preliminary data.</text>
</comment>
<evidence type="ECO:0000256" key="2">
    <source>
        <dbReference type="ARBA" id="ARBA00022801"/>
    </source>
</evidence>
<dbReference type="GO" id="GO:0006935">
    <property type="term" value="P:chemotaxis"/>
    <property type="evidence" value="ECO:0007669"/>
    <property type="project" value="UniProtKB-UniRule"/>
</dbReference>
<dbReference type="EC" id="3.5.1.44" evidence="3"/>
<accession>A0A482TE04</accession>
<proteinExistence type="inferred from homology"/>
<sequence>MKVYTSNTTETRTLPERTKVGIADYAVATGNATLTTSGLGSCVGIALYDSQAGVGGLAHAMLPYADGDTDEAKYADTAIRALLEAMVEKGAKRRRIRAKIAGGSTMFEFSSADGSIGERNAVAAKETLTREDIDLVAEDVGGEHGRSLELDVSNGNLEVRSAHVGKDTI</sequence>
<evidence type="ECO:0000256" key="3">
    <source>
        <dbReference type="HAMAP-Rule" id="MF_01440"/>
    </source>
</evidence>
<dbReference type="GO" id="GO:0050568">
    <property type="term" value="F:protein-glutamine glutaminase activity"/>
    <property type="evidence" value="ECO:0007669"/>
    <property type="project" value="UniProtKB-UniRule"/>
</dbReference>
<evidence type="ECO:0000256" key="1">
    <source>
        <dbReference type="ARBA" id="ARBA00022500"/>
    </source>
</evidence>
<dbReference type="AlphaFoldDB" id="A0A482TE04"/>
<dbReference type="PANTHER" id="PTHR35147:SF1">
    <property type="entry name" value="CHEMORECEPTOR GLUTAMINE DEAMIDASE CHED-RELATED"/>
    <property type="match status" value="1"/>
</dbReference>
<evidence type="ECO:0000313" key="5">
    <source>
        <dbReference type="Proteomes" id="UP000294028"/>
    </source>
</evidence>
<dbReference type="PANTHER" id="PTHR35147">
    <property type="entry name" value="CHEMORECEPTOR GLUTAMINE DEAMIDASE CHED-RELATED"/>
    <property type="match status" value="1"/>
</dbReference>
<keyword evidence="1 3" id="KW-0145">Chemotaxis</keyword>
<protein>
    <recommendedName>
        <fullName evidence="3">Probable chemoreceptor glutamine deamidase CheD</fullName>
        <ecNumber evidence="3">3.5.1.44</ecNumber>
    </recommendedName>
</protein>
<reference evidence="4 5" key="1">
    <citation type="submission" date="2018-12" db="EMBL/GenBank/DDBJ databases">
        <title>Genome analysis provides insights into bioremediation potentialities of Halogeometricum borinquense strain N11.</title>
        <authorList>
            <person name="Najjari A."/>
            <person name="Youssef N."/>
            <person name="Fhoula I."/>
            <person name="Ben Dhia O."/>
            <person name="Mahjoubi M."/>
            <person name="Ouzari H.I."/>
            <person name="Cherif A."/>
        </authorList>
    </citation>
    <scope>NUCLEOTIDE SEQUENCE [LARGE SCALE GENOMIC DNA]</scope>
    <source>
        <strain evidence="4 5">N11</strain>
    </source>
</reference>
<comment type="function">
    <text evidence="3">Probably deamidates glutamine residues to glutamate on methyl-accepting chemotaxis receptors (MCPs), playing an important role in chemotaxis.</text>
</comment>
<comment type="catalytic activity">
    <reaction evidence="3">
        <text>L-glutaminyl-[protein] + H2O = L-glutamyl-[protein] + NH4(+)</text>
        <dbReference type="Rhea" id="RHEA:16441"/>
        <dbReference type="Rhea" id="RHEA-COMP:10207"/>
        <dbReference type="Rhea" id="RHEA-COMP:10208"/>
        <dbReference type="ChEBI" id="CHEBI:15377"/>
        <dbReference type="ChEBI" id="CHEBI:28938"/>
        <dbReference type="ChEBI" id="CHEBI:29973"/>
        <dbReference type="ChEBI" id="CHEBI:30011"/>
        <dbReference type="EC" id="3.5.1.44"/>
    </reaction>
</comment>
<dbReference type="RefSeq" id="WP_129783885.1">
    <property type="nucleotide sequence ID" value="NZ_RZHH01000002.1"/>
</dbReference>
<keyword evidence="2 3" id="KW-0378">Hydrolase</keyword>
<dbReference type="HAMAP" id="MF_01440">
    <property type="entry name" value="CheD"/>
    <property type="match status" value="1"/>
</dbReference>
<dbReference type="Pfam" id="PF03975">
    <property type="entry name" value="CheD"/>
    <property type="match status" value="1"/>
</dbReference>
<gene>
    <name evidence="3" type="primary">cheD</name>
    <name evidence="4" type="ORF">ELS19_05355</name>
</gene>
<organism evidence="4 5">
    <name type="scientific">Halogeometricum borinquense</name>
    <dbReference type="NCBI Taxonomy" id="60847"/>
    <lineage>
        <taxon>Archaea</taxon>
        <taxon>Methanobacteriati</taxon>
        <taxon>Methanobacteriota</taxon>
        <taxon>Stenosarchaea group</taxon>
        <taxon>Halobacteria</taxon>
        <taxon>Halobacteriales</taxon>
        <taxon>Haloferacaceae</taxon>
        <taxon>Halogeometricum</taxon>
    </lineage>
</organism>
<dbReference type="InterPro" id="IPR038592">
    <property type="entry name" value="CheD-like_sf"/>
</dbReference>
<dbReference type="EMBL" id="RZHH01000002">
    <property type="protein sequence ID" value="RYJ13448.1"/>
    <property type="molecule type" value="Genomic_DNA"/>
</dbReference>
<dbReference type="CDD" id="cd16352">
    <property type="entry name" value="CheD"/>
    <property type="match status" value="1"/>
</dbReference>
<dbReference type="Proteomes" id="UP000294028">
    <property type="component" value="Unassembled WGS sequence"/>
</dbReference>
<dbReference type="InterPro" id="IPR011324">
    <property type="entry name" value="Cytotoxic_necrot_fac-like_cat"/>
</dbReference>